<protein>
    <submittedName>
        <fullName evidence="2">Uncharacterized protein</fullName>
    </submittedName>
</protein>
<feature type="region of interest" description="Disordered" evidence="1">
    <location>
        <begin position="45"/>
        <end position="92"/>
    </location>
</feature>
<reference evidence="2 3" key="1">
    <citation type="submission" date="2019-07" db="EMBL/GenBank/DDBJ databases">
        <title>Finished genome of Venturia effusa.</title>
        <authorList>
            <person name="Young C.A."/>
            <person name="Cox M.P."/>
            <person name="Ganley A.R.D."/>
            <person name="David W.J."/>
        </authorList>
    </citation>
    <scope>NUCLEOTIDE SEQUENCE [LARGE SCALE GENOMIC DNA]</scope>
    <source>
        <strain evidence="3">albino</strain>
    </source>
</reference>
<feature type="region of interest" description="Disordered" evidence="1">
    <location>
        <begin position="127"/>
        <end position="178"/>
    </location>
</feature>
<dbReference type="Proteomes" id="UP000316270">
    <property type="component" value="Chromosome 17"/>
</dbReference>
<dbReference type="OrthoDB" id="10591197at2759"/>
<evidence type="ECO:0000313" key="2">
    <source>
        <dbReference type="EMBL" id="QDS77145.1"/>
    </source>
</evidence>
<name>A0A517LNC8_9PEZI</name>
<evidence type="ECO:0000256" key="1">
    <source>
        <dbReference type="SAM" id="MobiDB-lite"/>
    </source>
</evidence>
<feature type="compositionally biased region" description="Basic and acidic residues" evidence="1">
    <location>
        <begin position="45"/>
        <end position="61"/>
    </location>
</feature>
<proteinExistence type="predicted"/>
<dbReference type="EMBL" id="CP042201">
    <property type="protein sequence ID" value="QDS77145.1"/>
    <property type="molecule type" value="Genomic_DNA"/>
</dbReference>
<evidence type="ECO:0000313" key="3">
    <source>
        <dbReference type="Proteomes" id="UP000316270"/>
    </source>
</evidence>
<gene>
    <name evidence="2" type="ORF">FKW77_001324</name>
</gene>
<keyword evidence="3" id="KW-1185">Reference proteome</keyword>
<organism evidence="2 3">
    <name type="scientific">Venturia effusa</name>
    <dbReference type="NCBI Taxonomy" id="50376"/>
    <lineage>
        <taxon>Eukaryota</taxon>
        <taxon>Fungi</taxon>
        <taxon>Dikarya</taxon>
        <taxon>Ascomycota</taxon>
        <taxon>Pezizomycotina</taxon>
        <taxon>Dothideomycetes</taxon>
        <taxon>Pleosporomycetidae</taxon>
        <taxon>Venturiales</taxon>
        <taxon>Venturiaceae</taxon>
        <taxon>Venturia</taxon>
    </lineage>
</organism>
<feature type="compositionally biased region" description="Acidic residues" evidence="1">
    <location>
        <begin position="152"/>
        <end position="163"/>
    </location>
</feature>
<feature type="compositionally biased region" description="Basic and acidic residues" evidence="1">
    <location>
        <begin position="127"/>
        <end position="143"/>
    </location>
</feature>
<accession>A0A517LNC8</accession>
<dbReference type="AlphaFoldDB" id="A0A517LNC8"/>
<sequence>MPGDVDRKGNFRDKRLRVFGDRIDDVVELVERMEKVRGYWLDGLRRGEGGEHERVKGKKAETQGMIDVEGSERGGRGDSEDGKIDEKKGTKKEGLWASQKKYADDIVKLAEEAKVAILRLLASDEAVKVEGKEDGEGGQERMESSGMKVEAGDEDSGFFEDDIDKFLEENKEDTEPPS</sequence>
<feature type="compositionally biased region" description="Basic and acidic residues" evidence="1">
    <location>
        <begin position="70"/>
        <end position="92"/>
    </location>
</feature>